<dbReference type="InterPro" id="IPR005176">
    <property type="entry name" value="PONY_dom"/>
</dbReference>
<gene>
    <name evidence="4" type="ORF">SCAR479_11590</name>
</gene>
<comment type="function">
    <text evidence="2">Neddylation of cullins play an essential role in the regulation of SCF-type complexes activity.</text>
</comment>
<dbReference type="Gene3D" id="1.10.8.10">
    <property type="entry name" value="DNA helicase RuvA subunit, C-terminal domain"/>
    <property type="match status" value="1"/>
</dbReference>
<dbReference type="PANTHER" id="PTHR12281">
    <property type="entry name" value="RP42 RELATED"/>
    <property type="match status" value="1"/>
</dbReference>
<accession>A0ABR2XDR7</accession>
<dbReference type="EMBL" id="JARVKM010000070">
    <property type="protein sequence ID" value="KAK9771802.1"/>
    <property type="molecule type" value="Genomic_DNA"/>
</dbReference>
<evidence type="ECO:0000256" key="1">
    <source>
        <dbReference type="ARBA" id="ARBA00022786"/>
    </source>
</evidence>
<evidence type="ECO:0000313" key="5">
    <source>
        <dbReference type="Proteomes" id="UP001465668"/>
    </source>
</evidence>
<reference evidence="4 5" key="1">
    <citation type="submission" date="2024-02" db="EMBL/GenBank/DDBJ databases">
        <title>First draft genome assembly of two strains of Seiridium cardinale.</title>
        <authorList>
            <person name="Emiliani G."/>
            <person name="Scali E."/>
        </authorList>
    </citation>
    <scope>NUCLEOTIDE SEQUENCE [LARGE SCALE GENOMIC DNA]</scope>
    <source>
        <strain evidence="4 5">BM-138-000479</strain>
    </source>
</reference>
<sequence length="342" mass="38160">MQATIALGSRNSGGRRHILDSASLQKAFSPLCNAASELVTTIEFPVCLPSGSRVYPPCCDLIVHPVSTDNRYSEMPLSSSQKFMVDQFVGRTGADKKRAERLLKTTGWDLEAALRSHYPPGSAGPSDTALKTQFDSLRNTKEDPADAIGAEGSMQYLEQLGVGLDDASMFYALQLVKAQNIGELTKEGFVKGWKEAGVEANITAQKNYLSNHVNLLAHDPKIFKEVYRHAFVLGKEGEARALSLEMATTFWQILFKKPGRPWIGKQTGLDWLSQWLAFLQDKWTRTVSKDMWNQTYEFAVKSIEDESLSFWSEDGAWPGVIDQFVAWYREKKAATEAMDVDS</sequence>
<protein>
    <recommendedName>
        <fullName evidence="2">Defective in cullin neddylation protein</fullName>
    </recommendedName>
</protein>
<name>A0ABR2XDR7_9PEZI</name>
<dbReference type="InterPro" id="IPR009060">
    <property type="entry name" value="UBA-like_sf"/>
</dbReference>
<keyword evidence="1" id="KW-0833">Ubl conjugation pathway</keyword>
<feature type="domain" description="DCUN1" evidence="3">
    <location>
        <begin position="125"/>
        <end position="329"/>
    </location>
</feature>
<dbReference type="Gene3D" id="1.10.238.10">
    <property type="entry name" value="EF-hand"/>
    <property type="match status" value="1"/>
</dbReference>
<dbReference type="InterPro" id="IPR014764">
    <property type="entry name" value="DCN-prot"/>
</dbReference>
<dbReference type="Pfam" id="PF03556">
    <property type="entry name" value="Cullin_binding"/>
    <property type="match status" value="1"/>
</dbReference>
<proteinExistence type="predicted"/>
<dbReference type="SUPFAM" id="SSF46934">
    <property type="entry name" value="UBA-like"/>
    <property type="match status" value="1"/>
</dbReference>
<dbReference type="PROSITE" id="PS51229">
    <property type="entry name" value="DCUN1"/>
    <property type="match status" value="1"/>
</dbReference>
<dbReference type="InterPro" id="IPR042460">
    <property type="entry name" value="DCN1-like_PONY"/>
</dbReference>
<keyword evidence="5" id="KW-1185">Reference proteome</keyword>
<dbReference type="Pfam" id="PF14555">
    <property type="entry name" value="UBA_4"/>
    <property type="match status" value="1"/>
</dbReference>
<dbReference type="PANTHER" id="PTHR12281:SF31">
    <property type="entry name" value="DCN1-LIKE PROTEIN 3"/>
    <property type="match status" value="1"/>
</dbReference>
<evidence type="ECO:0000259" key="3">
    <source>
        <dbReference type="PROSITE" id="PS51229"/>
    </source>
</evidence>
<dbReference type="Proteomes" id="UP001465668">
    <property type="component" value="Unassembled WGS sequence"/>
</dbReference>
<comment type="caution">
    <text evidence="4">The sequence shown here is derived from an EMBL/GenBank/DDBJ whole genome shotgun (WGS) entry which is preliminary data.</text>
</comment>
<organism evidence="4 5">
    <name type="scientific">Seiridium cardinale</name>
    <dbReference type="NCBI Taxonomy" id="138064"/>
    <lineage>
        <taxon>Eukaryota</taxon>
        <taxon>Fungi</taxon>
        <taxon>Dikarya</taxon>
        <taxon>Ascomycota</taxon>
        <taxon>Pezizomycotina</taxon>
        <taxon>Sordariomycetes</taxon>
        <taxon>Xylariomycetidae</taxon>
        <taxon>Amphisphaeriales</taxon>
        <taxon>Sporocadaceae</taxon>
        <taxon>Seiridium</taxon>
    </lineage>
</organism>
<dbReference type="Gene3D" id="1.10.238.200">
    <property type="entry name" value="Cullin, PONY binding domain"/>
    <property type="match status" value="1"/>
</dbReference>
<evidence type="ECO:0000313" key="4">
    <source>
        <dbReference type="EMBL" id="KAK9771802.1"/>
    </source>
</evidence>
<evidence type="ECO:0000256" key="2">
    <source>
        <dbReference type="RuleBase" id="RU410713"/>
    </source>
</evidence>